<sequence length="74" mass="8175">MFSLTFSLPPTIRPRWVSVLSISPSPRILLLHSPTRLTPTLPVALLLLQLPLPSLWESAVATLTEFMPPEVSTV</sequence>
<accession>A7ITS4</accession>
<protein>
    <submittedName>
        <fullName evidence="1">Uncharacterized protein m194R</fullName>
    </submittedName>
</protein>
<dbReference type="Proteomes" id="UP000246715">
    <property type="component" value="Segment"/>
</dbReference>
<dbReference type="EMBL" id="DQ491001">
    <property type="protein sequence ID" value="ABT13748.1"/>
    <property type="molecule type" value="Genomic_DNA"/>
</dbReference>
<organism evidence="1 2">
    <name type="scientific">Paramecium bursaria Chlorella virus MT325</name>
    <name type="common">PBCV-MT325</name>
    <dbReference type="NCBI Taxonomy" id="346932"/>
    <lineage>
        <taxon>Viruses</taxon>
        <taxon>Varidnaviria</taxon>
        <taxon>Bamfordvirae</taxon>
        <taxon>Nucleocytoviricota</taxon>
        <taxon>Megaviricetes</taxon>
        <taxon>Algavirales</taxon>
        <taxon>Phycodnaviridae</taxon>
        <taxon>Chlorovirus</taxon>
        <taxon>Chlorovirus conductrix</taxon>
        <taxon>Paramecium bursaria Chlorella virus A1</taxon>
    </lineage>
</organism>
<organismHost>
    <name type="scientific">Paramecium bursaria</name>
    <dbReference type="NCBI Taxonomy" id="74790"/>
</organismHost>
<evidence type="ECO:0000313" key="2">
    <source>
        <dbReference type="Proteomes" id="UP000246715"/>
    </source>
</evidence>
<evidence type="ECO:0000313" key="1">
    <source>
        <dbReference type="EMBL" id="ABT13748.1"/>
    </source>
</evidence>
<proteinExistence type="predicted"/>
<gene>
    <name evidence="1" type="primary">m194R</name>
    <name evidence="1" type="ORF">MT325_m194R</name>
</gene>
<name>A7ITS4_PBCVM</name>
<reference evidence="1 2" key="1">
    <citation type="journal article" date="2007" name="Virology">
        <title>Sequence and annotation of the 314-kb MT325 and the 321-kb FR483 viruses that infect Chlorella Pbi.</title>
        <authorList>
            <person name="Fitzgerald L.A."/>
            <person name="Graves M.V."/>
            <person name="Li X."/>
            <person name="Feldblyum T."/>
            <person name="Hartigan J."/>
            <person name="Van Etten J.L."/>
        </authorList>
    </citation>
    <scope>NUCLEOTIDE SEQUENCE [LARGE SCALE GENOMIC DNA]</scope>
    <source>
        <strain evidence="1 2">MT325</strain>
    </source>
</reference>